<dbReference type="InterPro" id="IPR051446">
    <property type="entry name" value="HTH_trans_reg/aminotransferase"/>
</dbReference>
<evidence type="ECO:0000313" key="8">
    <source>
        <dbReference type="EMBL" id="SPE19557.1"/>
    </source>
</evidence>
<dbReference type="InterPro" id="IPR036388">
    <property type="entry name" value="WH-like_DNA-bd_sf"/>
</dbReference>
<dbReference type="CDD" id="cd07377">
    <property type="entry name" value="WHTH_GntR"/>
    <property type="match status" value="1"/>
</dbReference>
<keyword evidence="6" id="KW-0804">Transcription</keyword>
<accession>A0AAE8J3R0</accession>
<dbReference type="Gene3D" id="1.10.10.10">
    <property type="entry name" value="Winged helix-like DNA-binding domain superfamily/Winged helix DNA-binding domain"/>
    <property type="match status" value="1"/>
</dbReference>
<proteinExistence type="inferred from homology"/>
<dbReference type="InterPro" id="IPR004839">
    <property type="entry name" value="Aminotransferase_I/II_large"/>
</dbReference>
<dbReference type="SMART" id="SM00345">
    <property type="entry name" value="HTH_GNTR"/>
    <property type="match status" value="1"/>
</dbReference>
<dbReference type="PANTHER" id="PTHR46577">
    <property type="entry name" value="HTH-TYPE TRANSCRIPTIONAL REGULATORY PROTEIN GABR"/>
    <property type="match status" value="1"/>
</dbReference>
<dbReference type="PANTHER" id="PTHR46577:SF2">
    <property type="entry name" value="TRANSCRIPTIONAL REGULATORY PROTEIN"/>
    <property type="match status" value="1"/>
</dbReference>
<dbReference type="InterPro" id="IPR036390">
    <property type="entry name" value="WH_DNA-bd_sf"/>
</dbReference>
<protein>
    <submittedName>
        <fullName evidence="8">HTH-type transcriptional regulator NorG</fullName>
    </submittedName>
</protein>
<evidence type="ECO:0000256" key="2">
    <source>
        <dbReference type="ARBA" id="ARBA00022576"/>
    </source>
</evidence>
<dbReference type="SUPFAM" id="SSF53383">
    <property type="entry name" value="PLP-dependent transferases"/>
    <property type="match status" value="1"/>
</dbReference>
<keyword evidence="3" id="KW-0663">Pyridoxal phosphate</keyword>
<dbReference type="GO" id="GO:0030170">
    <property type="term" value="F:pyridoxal phosphate binding"/>
    <property type="evidence" value="ECO:0007669"/>
    <property type="project" value="InterPro"/>
</dbReference>
<dbReference type="PROSITE" id="PS50949">
    <property type="entry name" value="HTH_GNTR"/>
    <property type="match status" value="1"/>
</dbReference>
<dbReference type="InterPro" id="IPR015424">
    <property type="entry name" value="PyrdxlP-dep_Trfase"/>
</dbReference>
<dbReference type="PRINTS" id="PR00035">
    <property type="entry name" value="HTHGNTR"/>
</dbReference>
<dbReference type="Gene3D" id="3.40.640.10">
    <property type="entry name" value="Type I PLP-dependent aspartate aminotransferase-like (Major domain)"/>
    <property type="match status" value="1"/>
</dbReference>
<dbReference type="Proteomes" id="UP000239650">
    <property type="component" value="Unassembled WGS sequence"/>
</dbReference>
<sequence>MIDWARYLPAQKPKYLAIKKMVINLLEQGLLSPGEQLPAERWLATQLTVNRSTVTRAFDELTTDGILVRRVGSGTFVSQQAGEQQAQRRVNWHTYLTSQPFQVGQAKRLALQQLIAQQPADLIDVYSSDLPADLMPQFQFPPLTWQDFNQAQEAETRLGYAPLLTAINRLNQENQKLVLPEGQLLLTAGAQQSLFLVLQGLLVPGDAVAVESPSFFHEATLFEATGIRSFGAPLDAEGIQLAALEQLIVKHRIKLVILNPNYQNPTGQVMSLERRQAVIRLCQTYQVPIVEDDVFGWLRFETTPALPTLKQLDPENVIYMSSLSKIMGASTRIGWVAATPQVIDQLVRVQREMDLVPSIMSQVMAALAIQEPHFQTQLVTLRQQLQTRAQQTQQFLARALPDWQFSVAQGGFYIWGTRAVKPYALAPFVASHVALAPGTLFGAHQAAFRINFARLNTSQLTALAQRLQQLLNEED</sequence>
<comment type="caution">
    <text evidence="8">The sequence shown here is derived from an EMBL/GenBank/DDBJ whole genome shotgun (WGS) entry which is preliminary data.</text>
</comment>
<dbReference type="GO" id="GO:0008483">
    <property type="term" value="F:transaminase activity"/>
    <property type="evidence" value="ECO:0007669"/>
    <property type="project" value="UniProtKB-KW"/>
</dbReference>
<evidence type="ECO:0000256" key="3">
    <source>
        <dbReference type="ARBA" id="ARBA00022898"/>
    </source>
</evidence>
<evidence type="ECO:0000256" key="6">
    <source>
        <dbReference type="ARBA" id="ARBA00023163"/>
    </source>
</evidence>
<evidence type="ECO:0000256" key="1">
    <source>
        <dbReference type="ARBA" id="ARBA00005384"/>
    </source>
</evidence>
<keyword evidence="5" id="KW-0238">DNA-binding</keyword>
<dbReference type="EMBL" id="OKRC01000002">
    <property type="protein sequence ID" value="SPE19557.1"/>
    <property type="molecule type" value="Genomic_DNA"/>
</dbReference>
<dbReference type="Pfam" id="PF00155">
    <property type="entry name" value="Aminotran_1_2"/>
    <property type="match status" value="1"/>
</dbReference>
<dbReference type="GeneID" id="57132264"/>
<gene>
    <name evidence="8" type="primary">norG</name>
    <name evidence="8" type="ORF">LAS9267_00524</name>
</gene>
<organism evidence="8 9">
    <name type="scientific">Latilactobacillus sakei</name>
    <name type="common">Lactobacillus sakei</name>
    <dbReference type="NCBI Taxonomy" id="1599"/>
    <lineage>
        <taxon>Bacteria</taxon>
        <taxon>Bacillati</taxon>
        <taxon>Bacillota</taxon>
        <taxon>Bacilli</taxon>
        <taxon>Lactobacillales</taxon>
        <taxon>Lactobacillaceae</taxon>
        <taxon>Latilactobacillus</taxon>
    </lineage>
</organism>
<dbReference type="AlphaFoldDB" id="A0AAE8J3R0"/>
<dbReference type="SUPFAM" id="SSF46785">
    <property type="entry name" value="Winged helix' DNA-binding domain"/>
    <property type="match status" value="1"/>
</dbReference>
<name>A0AAE8J3R0_LATSK</name>
<dbReference type="RefSeq" id="WP_025016011.1">
    <property type="nucleotide sequence ID" value="NZ_BJLN01000002.1"/>
</dbReference>
<evidence type="ECO:0000313" key="9">
    <source>
        <dbReference type="Proteomes" id="UP000239650"/>
    </source>
</evidence>
<evidence type="ECO:0000256" key="4">
    <source>
        <dbReference type="ARBA" id="ARBA00023015"/>
    </source>
</evidence>
<dbReference type="Pfam" id="PF00392">
    <property type="entry name" value="GntR"/>
    <property type="match status" value="1"/>
</dbReference>
<keyword evidence="4" id="KW-0805">Transcription regulation</keyword>
<dbReference type="InterPro" id="IPR015421">
    <property type="entry name" value="PyrdxlP-dep_Trfase_major"/>
</dbReference>
<keyword evidence="2" id="KW-0032">Aminotransferase</keyword>
<dbReference type="GO" id="GO:0003677">
    <property type="term" value="F:DNA binding"/>
    <property type="evidence" value="ECO:0007669"/>
    <property type="project" value="UniProtKB-KW"/>
</dbReference>
<dbReference type="GO" id="GO:0003700">
    <property type="term" value="F:DNA-binding transcription factor activity"/>
    <property type="evidence" value="ECO:0007669"/>
    <property type="project" value="InterPro"/>
</dbReference>
<keyword evidence="2" id="KW-0808">Transferase</keyword>
<evidence type="ECO:0000256" key="5">
    <source>
        <dbReference type="ARBA" id="ARBA00023125"/>
    </source>
</evidence>
<dbReference type="Gene3D" id="3.90.1150.10">
    <property type="entry name" value="Aspartate Aminotransferase, domain 1"/>
    <property type="match status" value="1"/>
</dbReference>
<feature type="domain" description="HTH gntR-type" evidence="7">
    <location>
        <begin position="12"/>
        <end position="80"/>
    </location>
</feature>
<evidence type="ECO:0000259" key="7">
    <source>
        <dbReference type="PROSITE" id="PS50949"/>
    </source>
</evidence>
<comment type="similarity">
    <text evidence="1">In the C-terminal section; belongs to the class-I pyridoxal-phosphate-dependent aminotransferase family.</text>
</comment>
<reference evidence="8 9" key="1">
    <citation type="submission" date="2018-02" db="EMBL/GenBank/DDBJ databases">
        <authorList>
            <person name="Rodrigo-Torres L."/>
            <person name="Arahal R. D."/>
            <person name="Lucena T."/>
        </authorList>
    </citation>
    <scope>NUCLEOTIDE SEQUENCE [LARGE SCALE GENOMIC DNA]</scope>
    <source>
        <strain evidence="8 9">CECT 9267</strain>
    </source>
</reference>
<dbReference type="CDD" id="cd00609">
    <property type="entry name" value="AAT_like"/>
    <property type="match status" value="1"/>
</dbReference>
<dbReference type="InterPro" id="IPR015422">
    <property type="entry name" value="PyrdxlP-dep_Trfase_small"/>
</dbReference>
<dbReference type="InterPro" id="IPR000524">
    <property type="entry name" value="Tscrpt_reg_HTH_GntR"/>
</dbReference>